<dbReference type="Pfam" id="PF17884">
    <property type="entry name" value="DUF5591"/>
    <property type="match status" value="1"/>
</dbReference>
<dbReference type="Gene3D" id="3.20.20.105">
    <property type="entry name" value="Queuine tRNA-ribosyltransferase-like"/>
    <property type="match status" value="1"/>
</dbReference>
<evidence type="ECO:0000259" key="3">
    <source>
        <dbReference type="Pfam" id="PF17884"/>
    </source>
</evidence>
<dbReference type="EMBL" id="FOZK01000002">
    <property type="protein sequence ID" value="SFR96908.1"/>
    <property type="molecule type" value="Genomic_DNA"/>
</dbReference>
<name>A0A1I6L0U3_9EURY</name>
<protein>
    <submittedName>
        <fullName evidence="4">tRNA-guanine family transglycosylase</fullName>
    </submittedName>
</protein>
<evidence type="ECO:0000256" key="1">
    <source>
        <dbReference type="ARBA" id="ARBA00022694"/>
    </source>
</evidence>
<dbReference type="InterPro" id="IPR050076">
    <property type="entry name" value="ArchSynthase1/Queuine_TRR"/>
</dbReference>
<dbReference type="Pfam" id="PF01702">
    <property type="entry name" value="TGT"/>
    <property type="match status" value="1"/>
</dbReference>
<evidence type="ECO:0000259" key="2">
    <source>
        <dbReference type="Pfam" id="PF01702"/>
    </source>
</evidence>
<gene>
    <name evidence="4" type="ORF">SAMN05216559_1735</name>
</gene>
<dbReference type="PANTHER" id="PTHR46499:SF1">
    <property type="entry name" value="QUEUINE TRNA-RIBOSYLTRANSFERASE"/>
    <property type="match status" value="1"/>
</dbReference>
<dbReference type="PANTHER" id="PTHR46499">
    <property type="entry name" value="QUEUINE TRNA-RIBOSYLTRANSFERASE"/>
    <property type="match status" value="1"/>
</dbReference>
<proteinExistence type="predicted"/>
<dbReference type="InterPro" id="IPR002616">
    <property type="entry name" value="tRNA_ribo_trans-like"/>
</dbReference>
<keyword evidence="1" id="KW-0819">tRNA processing</keyword>
<dbReference type="Proteomes" id="UP000199062">
    <property type="component" value="Unassembled WGS sequence"/>
</dbReference>
<dbReference type="InterPro" id="IPR036895">
    <property type="entry name" value="Uracil-DNA_glycosylase-like_sf"/>
</dbReference>
<feature type="domain" description="DUF5591" evidence="3">
    <location>
        <begin position="508"/>
        <end position="635"/>
    </location>
</feature>
<feature type="domain" description="tRNA-guanine(15) transglycosylase-like" evidence="2">
    <location>
        <begin position="13"/>
        <end position="327"/>
    </location>
</feature>
<accession>A0A1I6L0U3</accession>
<dbReference type="STRING" id="767519.SAMN05216559_1735"/>
<dbReference type="SUPFAM" id="SSF52141">
    <property type="entry name" value="Uracil-DNA glycosylase-like"/>
    <property type="match status" value="1"/>
</dbReference>
<organism evidence="4 5">
    <name type="scientific">Halomicrobium zhouii</name>
    <dbReference type="NCBI Taxonomy" id="767519"/>
    <lineage>
        <taxon>Archaea</taxon>
        <taxon>Methanobacteriati</taxon>
        <taxon>Methanobacteriota</taxon>
        <taxon>Stenosarchaea group</taxon>
        <taxon>Halobacteria</taxon>
        <taxon>Halobacteriales</taxon>
        <taxon>Haloarculaceae</taxon>
        <taxon>Halomicrobium</taxon>
    </lineage>
</organism>
<dbReference type="AlphaFoldDB" id="A0A1I6L0U3"/>
<dbReference type="GO" id="GO:0005737">
    <property type="term" value="C:cytoplasm"/>
    <property type="evidence" value="ECO:0007669"/>
    <property type="project" value="TreeGrafter"/>
</dbReference>
<dbReference type="RefSeq" id="WP_177227347.1">
    <property type="nucleotide sequence ID" value="NZ_FOZK01000002.1"/>
</dbReference>
<dbReference type="GO" id="GO:0002099">
    <property type="term" value="P:tRNA wobble guanine modification"/>
    <property type="evidence" value="ECO:0007669"/>
    <property type="project" value="TreeGrafter"/>
</dbReference>
<dbReference type="Gene3D" id="3.40.50.10630">
    <property type="entry name" value="Uracil-DNA glycosylase-like"/>
    <property type="match status" value="1"/>
</dbReference>
<sequence>MADFRVTSVGDDGYGRLGELDVPHGPVDTPALFPVVSLIGGSTTNSGGIWSRLRENLFANDELQGVMFQAMSFTDFGVSPKNLNEHWRTQPFQEWYPDLDAPVFIDSGGFKLMNSNTFSDAPTEGGDENDWGLYTNPASILGLQLDFGADIIATLDYPIPPDLKEEEKMERMEQSIESAVECLRIIDDPSLLTADNNDNERAREHLERRKAEGNEPGVYVALHGTDFETVSWYVGNFIEAVDEAGLNHAFEGFALGSLVPLRSSMDVLVKLIQGAKAAIPEARADEIGLHVFGIGGKQVSLLALLGVDSFDCSSHVQAAKYRKYVVPGEWENVALEDLPAYIDDDGNFPCDMPNCTLCGPESDVASYEEMMHVLNSDMGYDEREERKANGEFIKSDYYAHLARHNFEVYNQELMRVREQIRQGTLLDYVVEEARKDDDIKKGLKEAQLHDDRGLQADLEERGAYDLVAGMDLTSDQAKLSTFDAGVDEATESRTISLKHSPHDFDVLAREYAPPSETDVLLVVPCSQQKPYSESRTHSVLSKKLGGHRENTHKVTVSGMYGPVPKDFEEEQPVLEYEYVLAKEDDAQMELVTDRLVEFLDRYGDQFDEIVGYVTSKTYREVIETAFDTYGRGTVFPRDPEALQLTEFFRSSNMQELREHLDHELATGS</sequence>
<dbReference type="SUPFAM" id="SSF51713">
    <property type="entry name" value="tRNA-guanine transglycosylase"/>
    <property type="match status" value="1"/>
</dbReference>
<dbReference type="InterPro" id="IPR036511">
    <property type="entry name" value="TGT-like_sf"/>
</dbReference>
<reference evidence="4 5" key="1">
    <citation type="submission" date="2016-10" db="EMBL/GenBank/DDBJ databases">
        <authorList>
            <person name="de Groot N.N."/>
        </authorList>
    </citation>
    <scope>NUCLEOTIDE SEQUENCE [LARGE SCALE GENOMIC DNA]</scope>
    <source>
        <strain evidence="4 5">CGMCC 1.10457</strain>
    </source>
</reference>
<keyword evidence="5" id="KW-1185">Reference proteome</keyword>
<evidence type="ECO:0000313" key="4">
    <source>
        <dbReference type="EMBL" id="SFR96908.1"/>
    </source>
</evidence>
<evidence type="ECO:0000313" key="5">
    <source>
        <dbReference type="Proteomes" id="UP000199062"/>
    </source>
</evidence>
<dbReference type="InterPro" id="IPR040777">
    <property type="entry name" value="DUF5591"/>
</dbReference>
<dbReference type="OrthoDB" id="6871at2157"/>